<gene>
    <name evidence="1" type="ORF">SAMN06264365_11363</name>
</gene>
<dbReference type="EMBL" id="FZNR01000013">
    <property type="protein sequence ID" value="SNS29169.1"/>
    <property type="molecule type" value="Genomic_DNA"/>
</dbReference>
<proteinExistence type="predicted"/>
<accession>A0A239DA18</accession>
<evidence type="ECO:0000313" key="1">
    <source>
        <dbReference type="EMBL" id="SNS29169.1"/>
    </source>
</evidence>
<sequence>MSFDLFVWHEPEPITPALAETKLRQWHEGESDVFRANPAVPAMFAALLGRFPPGTEVWSGDPSPSDTVLHLSVVWSRAGEVGAAVVALAREHGLICYEPQTHLLNPNAAGHVAAFTLTSADGPDVPDPTSKRIDERIGHLGLDNHFLALERSDGWFVRVGYGPAAGTEPGRYALEYREGTPKEHYRTETPDRTEATRLLTEFLAGADTYKRRHTWRPPI</sequence>
<name>A0A239DA18_9ACTN</name>
<evidence type="ECO:0000313" key="2">
    <source>
        <dbReference type="Proteomes" id="UP000198415"/>
    </source>
</evidence>
<dbReference type="AlphaFoldDB" id="A0A239DA18"/>
<protein>
    <submittedName>
        <fullName evidence="1">Uncharacterized protein</fullName>
    </submittedName>
</protein>
<keyword evidence="2" id="KW-1185">Reference proteome</keyword>
<dbReference type="OrthoDB" id="3390084at2"/>
<reference evidence="1 2" key="1">
    <citation type="submission" date="2017-06" db="EMBL/GenBank/DDBJ databases">
        <authorList>
            <person name="Kim H.J."/>
            <person name="Triplett B.A."/>
        </authorList>
    </citation>
    <scope>NUCLEOTIDE SEQUENCE [LARGE SCALE GENOMIC DNA]</scope>
    <source>
        <strain evidence="1 2">DSM 43151</strain>
    </source>
</reference>
<dbReference type="Proteomes" id="UP000198415">
    <property type="component" value="Unassembled WGS sequence"/>
</dbReference>
<dbReference type="RefSeq" id="WP_089296390.1">
    <property type="nucleotide sequence ID" value="NZ_BOMU01000066.1"/>
</dbReference>
<organism evidence="1 2">
    <name type="scientific">Actinoplanes regularis</name>
    <dbReference type="NCBI Taxonomy" id="52697"/>
    <lineage>
        <taxon>Bacteria</taxon>
        <taxon>Bacillati</taxon>
        <taxon>Actinomycetota</taxon>
        <taxon>Actinomycetes</taxon>
        <taxon>Micromonosporales</taxon>
        <taxon>Micromonosporaceae</taxon>
        <taxon>Actinoplanes</taxon>
    </lineage>
</organism>